<dbReference type="RefSeq" id="WP_123739468.1">
    <property type="nucleotide sequence ID" value="NZ_CALFQU010000023.1"/>
</dbReference>
<dbReference type="OrthoDB" id="8156917at2"/>
<dbReference type="AlphaFoldDB" id="A0A3N2DCH5"/>
<gene>
    <name evidence="1" type="ORF">EDD28_2010</name>
</gene>
<sequence>MADRDQLVAAIEEATYASSIHNAQPWRFEILGDSIAVSLDADETPRTVDPVGRWALASIGAVVANLELALVAATGQEIATEVRVGDLVPEGELAGGAAYAGRPLAVLTITDVPADDERRAEAASLGGAIRERFTTREPLTGGAPTQVEWAQIAAAVPGSQGVMAAHEAPESLVRALLRLTAAAELERQDDADYLEEVEAWIERTESTGIPAEAVGLPDAEGRIPTRDFNQTPMGSAATGEATFFEHDPALLVLTSGSDAPLDQFLGGYAMQRAMLAATAIGLGIGVLGQALEEVDSRAAVDAAAGEALGGDVVVHQILRLGHPASPLTHPRTPRRPVAEVIL</sequence>
<dbReference type="Proteomes" id="UP000275356">
    <property type="component" value="Unassembled WGS sequence"/>
</dbReference>
<protein>
    <recommendedName>
        <fullName evidence="3">Nitroreductase family protein</fullName>
    </recommendedName>
</protein>
<proteinExistence type="predicted"/>
<evidence type="ECO:0000313" key="2">
    <source>
        <dbReference type="Proteomes" id="UP000275356"/>
    </source>
</evidence>
<accession>A0A3N2DCH5</accession>
<dbReference type="Gene3D" id="3.40.109.10">
    <property type="entry name" value="NADH Oxidase"/>
    <property type="match status" value="1"/>
</dbReference>
<dbReference type="GO" id="GO:0016491">
    <property type="term" value="F:oxidoreductase activity"/>
    <property type="evidence" value="ECO:0007669"/>
    <property type="project" value="InterPro"/>
</dbReference>
<evidence type="ECO:0000313" key="1">
    <source>
        <dbReference type="EMBL" id="ROR97412.1"/>
    </source>
</evidence>
<keyword evidence="2" id="KW-1185">Reference proteome</keyword>
<dbReference type="SUPFAM" id="SSF55469">
    <property type="entry name" value="FMN-dependent nitroreductase-like"/>
    <property type="match status" value="2"/>
</dbReference>
<comment type="caution">
    <text evidence="1">The sequence shown here is derived from an EMBL/GenBank/DDBJ whole genome shotgun (WGS) entry which is preliminary data.</text>
</comment>
<name>A0A3N2DCH5_9MICO</name>
<reference evidence="1 2" key="1">
    <citation type="submission" date="2018-11" db="EMBL/GenBank/DDBJ databases">
        <title>Sequencing the genomes of 1000 actinobacteria strains.</title>
        <authorList>
            <person name="Klenk H.-P."/>
        </authorList>
    </citation>
    <scope>NUCLEOTIDE SEQUENCE [LARGE SCALE GENOMIC DNA]</scope>
    <source>
        <strain evidence="1 2">DSM 13521</strain>
    </source>
</reference>
<evidence type="ECO:0008006" key="3">
    <source>
        <dbReference type="Google" id="ProtNLM"/>
    </source>
</evidence>
<organism evidence="1 2">
    <name type="scientific">Salana multivorans</name>
    <dbReference type="NCBI Taxonomy" id="120377"/>
    <lineage>
        <taxon>Bacteria</taxon>
        <taxon>Bacillati</taxon>
        <taxon>Actinomycetota</taxon>
        <taxon>Actinomycetes</taxon>
        <taxon>Micrococcales</taxon>
        <taxon>Beutenbergiaceae</taxon>
        <taxon>Salana</taxon>
    </lineage>
</organism>
<dbReference type="InterPro" id="IPR000415">
    <property type="entry name" value="Nitroreductase-like"/>
</dbReference>
<dbReference type="EMBL" id="RKHQ01000001">
    <property type="protein sequence ID" value="ROR97412.1"/>
    <property type="molecule type" value="Genomic_DNA"/>
</dbReference>